<dbReference type="CDD" id="cd20335">
    <property type="entry name" value="BRcat_RBR"/>
    <property type="match status" value="1"/>
</dbReference>
<evidence type="ECO:0000259" key="11">
    <source>
        <dbReference type="PROSITE" id="PS50089"/>
    </source>
</evidence>
<keyword evidence="5" id="KW-0677">Repeat</keyword>
<evidence type="ECO:0000256" key="1">
    <source>
        <dbReference type="ARBA" id="ARBA00001798"/>
    </source>
</evidence>
<evidence type="ECO:0000256" key="2">
    <source>
        <dbReference type="ARBA" id="ARBA00012251"/>
    </source>
</evidence>
<dbReference type="GO" id="GO:0008270">
    <property type="term" value="F:zinc ion binding"/>
    <property type="evidence" value="ECO:0007669"/>
    <property type="project" value="UniProtKB-KW"/>
</dbReference>
<dbReference type="CDD" id="cd20336">
    <property type="entry name" value="Rcat_RBR"/>
    <property type="match status" value="1"/>
</dbReference>
<keyword evidence="6 9" id="KW-0863">Zinc-finger</keyword>
<dbReference type="InterPro" id="IPR013083">
    <property type="entry name" value="Znf_RING/FYVE/PHD"/>
</dbReference>
<keyword evidence="14" id="KW-1185">Reference proteome</keyword>
<feature type="domain" description="RING-type" evidence="11">
    <location>
        <begin position="136"/>
        <end position="184"/>
    </location>
</feature>
<proteinExistence type="predicted"/>
<feature type="compositionally biased region" description="Basic and acidic residues" evidence="10">
    <location>
        <begin position="20"/>
        <end position="45"/>
    </location>
</feature>
<dbReference type="SMART" id="SM00184">
    <property type="entry name" value="RING"/>
    <property type="match status" value="1"/>
</dbReference>
<evidence type="ECO:0000256" key="6">
    <source>
        <dbReference type="ARBA" id="ARBA00022771"/>
    </source>
</evidence>
<gene>
    <name evidence="13" type="ORF">BSTOLATCC_MIC18708</name>
</gene>
<dbReference type="Gene3D" id="3.30.40.10">
    <property type="entry name" value="Zinc/RING finger domain, C3HC4 (zinc finger)"/>
    <property type="match status" value="1"/>
</dbReference>
<evidence type="ECO:0000256" key="7">
    <source>
        <dbReference type="ARBA" id="ARBA00022786"/>
    </source>
</evidence>
<dbReference type="GO" id="GO:0061630">
    <property type="term" value="F:ubiquitin protein ligase activity"/>
    <property type="evidence" value="ECO:0007669"/>
    <property type="project" value="UniProtKB-EC"/>
</dbReference>
<name>A0AAU9J1R3_9CILI</name>
<dbReference type="InterPro" id="IPR017907">
    <property type="entry name" value="Znf_RING_CS"/>
</dbReference>
<dbReference type="Gene3D" id="1.20.120.1750">
    <property type="match status" value="1"/>
</dbReference>
<organism evidence="13 14">
    <name type="scientific">Blepharisma stoltei</name>
    <dbReference type="NCBI Taxonomy" id="1481888"/>
    <lineage>
        <taxon>Eukaryota</taxon>
        <taxon>Sar</taxon>
        <taxon>Alveolata</taxon>
        <taxon>Ciliophora</taxon>
        <taxon>Postciliodesmatophora</taxon>
        <taxon>Heterotrichea</taxon>
        <taxon>Heterotrichida</taxon>
        <taxon>Blepharismidae</taxon>
        <taxon>Blepharisma</taxon>
    </lineage>
</organism>
<dbReference type="Pfam" id="PF01485">
    <property type="entry name" value="IBR"/>
    <property type="match status" value="1"/>
</dbReference>
<feature type="region of interest" description="Disordered" evidence="10">
    <location>
        <begin position="20"/>
        <end position="54"/>
    </location>
</feature>
<sequence length="357" mass="40237">MDEISTNDDVHEELIAAKRLNHFKEKSDPKSSKKLRAREPRENASLKKSNQNSEISENEANFNGFLFKKPHLLPKIALNEKQPSEQNQKPKDILVKSHDSSIGHHKKVENKEEEKMIYLESTITSDSNAPSIRIFCSICFSTQLERVELVCNHTFCKKCILLLFENMINLGRVMPEEILCPNCNTMISDDFVNKHISQDQQTKINELRVNIKMLKLVAENKAVHCPVPDCKGFGYISPNDIHTACSACKAGICVVCKNGAHPGMTCEAYKSQFAEFKLDEMMLSRNWKRCPKCGAACMREDGCNYVICQSPICRGTQPFCNLCGKPLVQKQHFSHFLAQGPFGNICNTLDGTPEPPA</sequence>
<dbReference type="Pfam" id="PF00097">
    <property type="entry name" value="zf-C3HC4"/>
    <property type="match status" value="1"/>
</dbReference>
<dbReference type="PROSITE" id="PS51873">
    <property type="entry name" value="TRIAD"/>
    <property type="match status" value="1"/>
</dbReference>
<comment type="catalytic activity">
    <reaction evidence="1">
        <text>[E2 ubiquitin-conjugating enzyme]-S-ubiquitinyl-L-cysteine + [acceptor protein]-L-lysine = [E2 ubiquitin-conjugating enzyme]-L-cysteine + [acceptor protein]-N(6)-ubiquitinyl-L-lysine.</text>
        <dbReference type="EC" id="2.3.2.31"/>
    </reaction>
</comment>
<dbReference type="EMBL" id="CAJZBQ010000018">
    <property type="protein sequence ID" value="CAG9317462.1"/>
    <property type="molecule type" value="Genomic_DNA"/>
</dbReference>
<keyword evidence="4" id="KW-0479">Metal-binding</keyword>
<dbReference type="InterPro" id="IPR031127">
    <property type="entry name" value="E3_UB_ligase_RBR"/>
</dbReference>
<dbReference type="EC" id="2.3.2.31" evidence="2"/>
<dbReference type="GO" id="GO:0016567">
    <property type="term" value="P:protein ubiquitination"/>
    <property type="evidence" value="ECO:0007669"/>
    <property type="project" value="InterPro"/>
</dbReference>
<dbReference type="PANTHER" id="PTHR11685">
    <property type="entry name" value="RBR FAMILY RING FINGER AND IBR DOMAIN-CONTAINING"/>
    <property type="match status" value="1"/>
</dbReference>
<dbReference type="AlphaFoldDB" id="A0AAU9J1R3"/>
<dbReference type="InterPro" id="IPR044066">
    <property type="entry name" value="TRIAD_supradom"/>
</dbReference>
<keyword evidence="7" id="KW-0833">Ubl conjugation pathway</keyword>
<evidence type="ECO:0000256" key="8">
    <source>
        <dbReference type="ARBA" id="ARBA00022833"/>
    </source>
</evidence>
<keyword evidence="8" id="KW-0862">Zinc</keyword>
<evidence type="ECO:0000259" key="12">
    <source>
        <dbReference type="PROSITE" id="PS51873"/>
    </source>
</evidence>
<accession>A0AAU9J1R3</accession>
<evidence type="ECO:0000256" key="3">
    <source>
        <dbReference type="ARBA" id="ARBA00022679"/>
    </source>
</evidence>
<dbReference type="InterPro" id="IPR002867">
    <property type="entry name" value="IBR_dom"/>
</dbReference>
<dbReference type="InterPro" id="IPR001841">
    <property type="entry name" value="Znf_RING"/>
</dbReference>
<feature type="domain" description="RING-type" evidence="12">
    <location>
        <begin position="132"/>
        <end position="343"/>
    </location>
</feature>
<evidence type="ECO:0000256" key="9">
    <source>
        <dbReference type="PROSITE-ProRule" id="PRU00175"/>
    </source>
</evidence>
<evidence type="ECO:0000313" key="13">
    <source>
        <dbReference type="EMBL" id="CAG9317462.1"/>
    </source>
</evidence>
<evidence type="ECO:0000313" key="14">
    <source>
        <dbReference type="Proteomes" id="UP001162131"/>
    </source>
</evidence>
<dbReference type="Proteomes" id="UP001162131">
    <property type="component" value="Unassembled WGS sequence"/>
</dbReference>
<protein>
    <recommendedName>
        <fullName evidence="2">RBR-type E3 ubiquitin transferase</fullName>
        <ecNumber evidence="2">2.3.2.31</ecNumber>
    </recommendedName>
</protein>
<dbReference type="InterPro" id="IPR018957">
    <property type="entry name" value="Znf_C3HC4_RING-type"/>
</dbReference>
<evidence type="ECO:0000256" key="10">
    <source>
        <dbReference type="SAM" id="MobiDB-lite"/>
    </source>
</evidence>
<evidence type="ECO:0000256" key="5">
    <source>
        <dbReference type="ARBA" id="ARBA00022737"/>
    </source>
</evidence>
<reference evidence="13" key="1">
    <citation type="submission" date="2021-09" db="EMBL/GenBank/DDBJ databases">
        <authorList>
            <consortium name="AG Swart"/>
            <person name="Singh M."/>
            <person name="Singh A."/>
            <person name="Seah K."/>
            <person name="Emmerich C."/>
        </authorList>
    </citation>
    <scope>NUCLEOTIDE SEQUENCE</scope>
    <source>
        <strain evidence="13">ATCC30299</strain>
    </source>
</reference>
<comment type="caution">
    <text evidence="13">The sequence shown here is derived from an EMBL/GenBank/DDBJ whole genome shotgun (WGS) entry which is preliminary data.</text>
</comment>
<dbReference type="SUPFAM" id="SSF57850">
    <property type="entry name" value="RING/U-box"/>
    <property type="match status" value="3"/>
</dbReference>
<keyword evidence="3" id="KW-0808">Transferase</keyword>
<dbReference type="PROSITE" id="PS00518">
    <property type="entry name" value="ZF_RING_1"/>
    <property type="match status" value="1"/>
</dbReference>
<dbReference type="PROSITE" id="PS50089">
    <property type="entry name" value="ZF_RING_2"/>
    <property type="match status" value="1"/>
</dbReference>
<evidence type="ECO:0000256" key="4">
    <source>
        <dbReference type="ARBA" id="ARBA00022723"/>
    </source>
</evidence>